<organism evidence="12 13">
    <name type="scientific">Williamsia maris</name>
    <dbReference type="NCBI Taxonomy" id="72806"/>
    <lineage>
        <taxon>Bacteria</taxon>
        <taxon>Bacillati</taxon>
        <taxon>Actinomycetota</taxon>
        <taxon>Actinomycetes</taxon>
        <taxon>Mycobacteriales</taxon>
        <taxon>Nocardiaceae</taxon>
        <taxon>Williamsia</taxon>
    </lineage>
</organism>
<keyword evidence="3" id="KW-0276">Fatty acid metabolism</keyword>
<keyword evidence="7" id="KW-0443">Lipid metabolism</keyword>
<dbReference type="InterPro" id="IPR013154">
    <property type="entry name" value="ADH-like_N"/>
</dbReference>
<evidence type="ECO:0000256" key="1">
    <source>
        <dbReference type="ARBA" id="ARBA00010371"/>
    </source>
</evidence>
<evidence type="ECO:0000256" key="5">
    <source>
        <dbReference type="ARBA" id="ARBA00022946"/>
    </source>
</evidence>
<keyword evidence="6" id="KW-0560">Oxidoreductase</keyword>
<evidence type="ECO:0000256" key="8">
    <source>
        <dbReference type="ARBA" id="ARBA00023160"/>
    </source>
</evidence>
<dbReference type="Gene3D" id="3.90.180.10">
    <property type="entry name" value="Medium-chain alcohol dehydrogenases, catalytic domain"/>
    <property type="match status" value="1"/>
</dbReference>
<dbReference type="Gene3D" id="3.40.50.720">
    <property type="entry name" value="NAD(P)-binding Rossmann-like Domain"/>
    <property type="match status" value="1"/>
</dbReference>
<keyword evidence="2" id="KW-0444">Lipid biosynthesis</keyword>
<dbReference type="PANTHER" id="PTHR43981">
    <property type="entry name" value="ENOYL-[ACYL-CARRIER-PROTEIN] REDUCTASE, MITOCHONDRIAL"/>
    <property type="match status" value="1"/>
</dbReference>
<dbReference type="InterPro" id="IPR013149">
    <property type="entry name" value="ADH-like_C"/>
</dbReference>
<evidence type="ECO:0000313" key="13">
    <source>
        <dbReference type="Proteomes" id="UP001206895"/>
    </source>
</evidence>
<evidence type="ECO:0000259" key="11">
    <source>
        <dbReference type="SMART" id="SM00829"/>
    </source>
</evidence>
<reference evidence="12 13" key="1">
    <citation type="submission" date="2022-06" db="EMBL/GenBank/DDBJ databases">
        <title>Genomic Encyclopedia of Archaeal and Bacterial Type Strains, Phase II (KMG-II): from individual species to whole genera.</title>
        <authorList>
            <person name="Goeker M."/>
        </authorList>
    </citation>
    <scope>NUCLEOTIDE SEQUENCE [LARGE SCALE GENOMIC DNA]</scope>
    <source>
        <strain evidence="12 13">DSM 44693</strain>
    </source>
</reference>
<dbReference type="InterPro" id="IPR020843">
    <property type="entry name" value="ER"/>
</dbReference>
<keyword evidence="5" id="KW-0809">Transit peptide</keyword>
<evidence type="ECO:0000256" key="2">
    <source>
        <dbReference type="ARBA" id="ARBA00022516"/>
    </source>
</evidence>
<dbReference type="InterPro" id="IPR051034">
    <property type="entry name" value="Mito_Enoyl-ACP_Reductase"/>
</dbReference>
<dbReference type="InterPro" id="IPR036291">
    <property type="entry name" value="NAD(P)-bd_dom_sf"/>
</dbReference>
<dbReference type="Proteomes" id="UP001206895">
    <property type="component" value="Unassembled WGS sequence"/>
</dbReference>
<evidence type="ECO:0000256" key="6">
    <source>
        <dbReference type="ARBA" id="ARBA00023002"/>
    </source>
</evidence>
<accession>A0ABT1HFG5</accession>
<evidence type="ECO:0000256" key="10">
    <source>
        <dbReference type="ARBA" id="ARBA00048843"/>
    </source>
</evidence>
<evidence type="ECO:0000256" key="9">
    <source>
        <dbReference type="ARBA" id="ARBA00038963"/>
    </source>
</evidence>
<sequence length="338" mass="35410">MSVAQDVDHGDASMRALVQHEFGDPAVVLTTEERPLPEPGPGQVRVRMLLSPIHNHDLWTARGDYGVTPDLPAQAGTEAVGLIDALGDGVDRLAIGQRVVSGSAFGVWAEYFVARASDVIAVPDELPDEVAAQLVSMPFSAIGLLHSLDLAEGDWIIQNAANGAVGRMIAQLGAARGLNVIGLVRRAAGVDELRQQGIDNIVTTDASDWRQQVADIAGDNPIRVGIESVGGRAAGDLLSQLAVNGTLVVFGAMASPTLEISSGDVIFKQAVVKGFWGNVVSREMPREIKRTLFGELIGRAIDGTLTLPVAGVHGLDDFDAAVAASLEPGRIGKVLLSS</sequence>
<evidence type="ECO:0000256" key="4">
    <source>
        <dbReference type="ARBA" id="ARBA00022857"/>
    </source>
</evidence>
<dbReference type="PANTHER" id="PTHR43981:SF2">
    <property type="entry name" value="ENOYL-[ACYL-CARRIER-PROTEIN] REDUCTASE, MITOCHONDRIAL"/>
    <property type="match status" value="1"/>
</dbReference>
<dbReference type="EC" id="1.3.1.104" evidence="9"/>
<dbReference type="SUPFAM" id="SSF50129">
    <property type="entry name" value="GroES-like"/>
    <property type="match status" value="1"/>
</dbReference>
<keyword evidence="13" id="KW-1185">Reference proteome</keyword>
<comment type="caution">
    <text evidence="12">The sequence shown here is derived from an EMBL/GenBank/DDBJ whole genome shotgun (WGS) entry which is preliminary data.</text>
</comment>
<evidence type="ECO:0000313" key="12">
    <source>
        <dbReference type="EMBL" id="MCP2175710.1"/>
    </source>
</evidence>
<evidence type="ECO:0000256" key="3">
    <source>
        <dbReference type="ARBA" id="ARBA00022832"/>
    </source>
</evidence>
<dbReference type="EMBL" id="JAMTCJ010000002">
    <property type="protein sequence ID" value="MCP2175710.1"/>
    <property type="molecule type" value="Genomic_DNA"/>
</dbReference>
<dbReference type="Pfam" id="PF08240">
    <property type="entry name" value="ADH_N"/>
    <property type="match status" value="1"/>
</dbReference>
<comment type="similarity">
    <text evidence="1">Belongs to the zinc-containing alcohol dehydrogenase family. Quinone oxidoreductase subfamily.</text>
</comment>
<keyword evidence="4" id="KW-0521">NADP</keyword>
<gene>
    <name evidence="12" type="ORF">LX13_001529</name>
</gene>
<proteinExistence type="inferred from homology"/>
<dbReference type="Pfam" id="PF00107">
    <property type="entry name" value="ADH_zinc_N"/>
    <property type="match status" value="1"/>
</dbReference>
<keyword evidence="8" id="KW-0275">Fatty acid biosynthesis</keyword>
<comment type="catalytic activity">
    <reaction evidence="10">
        <text>a 2,3-saturated acyl-[ACP] + NADP(+) = a (2E)-enoyl-[ACP] + NADPH + H(+)</text>
        <dbReference type="Rhea" id="RHEA:22564"/>
        <dbReference type="Rhea" id="RHEA-COMP:9925"/>
        <dbReference type="Rhea" id="RHEA-COMP:9926"/>
        <dbReference type="ChEBI" id="CHEBI:15378"/>
        <dbReference type="ChEBI" id="CHEBI:57783"/>
        <dbReference type="ChEBI" id="CHEBI:58349"/>
        <dbReference type="ChEBI" id="CHEBI:78784"/>
        <dbReference type="ChEBI" id="CHEBI:78785"/>
        <dbReference type="EC" id="1.3.1.104"/>
    </reaction>
</comment>
<dbReference type="CDD" id="cd08292">
    <property type="entry name" value="ETR_like_2"/>
    <property type="match status" value="1"/>
</dbReference>
<dbReference type="InterPro" id="IPR011032">
    <property type="entry name" value="GroES-like_sf"/>
</dbReference>
<evidence type="ECO:0000256" key="7">
    <source>
        <dbReference type="ARBA" id="ARBA00023098"/>
    </source>
</evidence>
<dbReference type="SUPFAM" id="SSF51735">
    <property type="entry name" value="NAD(P)-binding Rossmann-fold domains"/>
    <property type="match status" value="1"/>
</dbReference>
<feature type="domain" description="Enoyl reductase (ER)" evidence="11">
    <location>
        <begin position="23"/>
        <end position="336"/>
    </location>
</feature>
<dbReference type="SMART" id="SM00829">
    <property type="entry name" value="PKS_ER"/>
    <property type="match status" value="1"/>
</dbReference>
<name>A0ABT1HFG5_9NOCA</name>
<protein>
    <recommendedName>
        <fullName evidence="9">enoyl-[acyl-carrier-protein] reductase</fullName>
        <ecNumber evidence="9">1.3.1.104</ecNumber>
    </recommendedName>
</protein>